<dbReference type="Proteomes" id="UP001157439">
    <property type="component" value="Unassembled WGS sequence"/>
</dbReference>
<reference evidence="1 2" key="1">
    <citation type="journal article" date="2014" name="Int. J. Syst. Evol. Microbiol.">
        <title>Complete genome sequence of Corynebacterium casei LMG S-19264T (=DSM 44701T), isolated from a smear-ripened cheese.</title>
        <authorList>
            <consortium name="US DOE Joint Genome Institute (JGI-PGF)"/>
            <person name="Walter F."/>
            <person name="Albersmeier A."/>
            <person name="Kalinowski J."/>
            <person name="Ruckert C."/>
        </authorList>
    </citation>
    <scope>NUCLEOTIDE SEQUENCE [LARGE SCALE GENOMIC DNA]</scope>
    <source>
        <strain evidence="1 2">NBRC 112785</strain>
    </source>
</reference>
<name>A0AA37U272_9GAMM</name>
<dbReference type="EMBL" id="BSPO01000014">
    <property type="protein sequence ID" value="GLS84956.1"/>
    <property type="molecule type" value="Genomic_DNA"/>
</dbReference>
<accession>A0AA37U272</accession>
<dbReference type="AlphaFoldDB" id="A0AA37U272"/>
<organism evidence="1 2">
    <name type="scientific">Paraferrimonas haliotis</name>
    <dbReference type="NCBI Taxonomy" id="2013866"/>
    <lineage>
        <taxon>Bacteria</taxon>
        <taxon>Pseudomonadati</taxon>
        <taxon>Pseudomonadota</taxon>
        <taxon>Gammaproteobacteria</taxon>
        <taxon>Alteromonadales</taxon>
        <taxon>Ferrimonadaceae</taxon>
        <taxon>Paraferrimonas</taxon>
    </lineage>
</organism>
<sequence>MSHPLHGAGVQLLKILSNHAEVIMKAYLNGHISELELTPSQLKKLMDAQILWRPEAGEDLRLRRSVRQLLESGLADERGRQVDANIGSRLAVIRTLVANYKEALHRSSYREADIFLEELAEARYGLTESLQRSVRGLWNRIHNEFGYVATVSAKIRENQLAQSQVDELLDQLELIRFDEMAELAGSDRELRRLLIVSLQRSHAKVSHELNSAQSRLLVLLGQFREHLERSQLLKGFTLFVSQNPDYRIRDYTAEPIPNDLFNQATSFIQPAAINVNEIDHQQSLLEIVAKLKRVSELANSSEKRKAQTFELEQQQLINVQAEPIKQAVDDYFCHVIESGQNTSALAFLEQKNYPFDGELWLYQVIAGYEGLTLSEQAYFAIDKHGESHPDYSGNFVIKDVEMGLR</sequence>
<gene>
    <name evidence="1" type="ORF">GCM10007894_29330</name>
</gene>
<evidence type="ECO:0000313" key="2">
    <source>
        <dbReference type="Proteomes" id="UP001157439"/>
    </source>
</evidence>
<dbReference type="RefSeq" id="WP_095499401.1">
    <property type="nucleotide sequence ID" value="NZ_BSPO01000014.1"/>
</dbReference>
<evidence type="ECO:0008006" key="3">
    <source>
        <dbReference type="Google" id="ProtNLM"/>
    </source>
</evidence>
<evidence type="ECO:0000313" key="1">
    <source>
        <dbReference type="EMBL" id="GLS84956.1"/>
    </source>
</evidence>
<protein>
    <recommendedName>
        <fullName evidence="3">Phosphoenolpyruvate carboxylase</fullName>
    </recommendedName>
</protein>
<keyword evidence="2" id="KW-1185">Reference proteome</keyword>
<comment type="caution">
    <text evidence="1">The sequence shown here is derived from an EMBL/GenBank/DDBJ whole genome shotgun (WGS) entry which is preliminary data.</text>
</comment>
<proteinExistence type="predicted"/>